<comment type="catalytic activity">
    <reaction evidence="12 13">
        <text>GMP + ATP = GDP + ADP</text>
        <dbReference type="Rhea" id="RHEA:20780"/>
        <dbReference type="ChEBI" id="CHEBI:30616"/>
        <dbReference type="ChEBI" id="CHEBI:58115"/>
        <dbReference type="ChEBI" id="CHEBI:58189"/>
        <dbReference type="ChEBI" id="CHEBI:456216"/>
        <dbReference type="EC" id="2.7.4.8"/>
    </reaction>
</comment>
<dbReference type="Gene3D" id="3.40.50.300">
    <property type="entry name" value="P-loop containing nucleotide triphosphate hydrolases"/>
    <property type="match status" value="1"/>
</dbReference>
<dbReference type="PANTHER" id="PTHR23117:SF13">
    <property type="entry name" value="GUANYLATE KINASE"/>
    <property type="match status" value="1"/>
</dbReference>
<dbReference type="CDD" id="cd00071">
    <property type="entry name" value="GMPK"/>
    <property type="match status" value="1"/>
</dbReference>
<proteinExistence type="inferred from homology"/>
<dbReference type="SMART" id="SM00072">
    <property type="entry name" value="GuKc"/>
    <property type="match status" value="1"/>
</dbReference>
<dbReference type="HAMAP" id="MF_00328">
    <property type="entry name" value="Guanylate_kinase"/>
    <property type="match status" value="1"/>
</dbReference>
<evidence type="ECO:0000313" key="15">
    <source>
        <dbReference type="EMBL" id="KPJ54155.1"/>
    </source>
</evidence>
<evidence type="ECO:0000256" key="13">
    <source>
        <dbReference type="HAMAP-Rule" id="MF_00328"/>
    </source>
</evidence>
<gene>
    <name evidence="13" type="primary">gmk</name>
    <name evidence="15" type="ORF">AMJ39_01780</name>
</gene>
<keyword evidence="7 13" id="KW-0808">Transferase</keyword>
<evidence type="ECO:0000313" key="16">
    <source>
        <dbReference type="Proteomes" id="UP000052008"/>
    </source>
</evidence>
<dbReference type="InterPro" id="IPR017665">
    <property type="entry name" value="Guanylate_kinase"/>
</dbReference>
<dbReference type="PATRIC" id="fig|1703770.3.peg.398"/>
<evidence type="ECO:0000256" key="3">
    <source>
        <dbReference type="ARBA" id="ARBA00005790"/>
    </source>
</evidence>
<dbReference type="NCBIfam" id="TIGR03263">
    <property type="entry name" value="guanyl_kin"/>
    <property type="match status" value="1"/>
</dbReference>
<evidence type="ECO:0000256" key="4">
    <source>
        <dbReference type="ARBA" id="ARBA00012961"/>
    </source>
</evidence>
<organism evidence="15 16">
    <name type="scientific">candidate division TA06 bacterium DG_24</name>
    <dbReference type="NCBI Taxonomy" id="1703770"/>
    <lineage>
        <taxon>Bacteria</taxon>
        <taxon>Bacteria division TA06</taxon>
    </lineage>
</organism>
<dbReference type="SUPFAM" id="SSF52540">
    <property type="entry name" value="P-loop containing nucleoside triphosphate hydrolases"/>
    <property type="match status" value="1"/>
</dbReference>
<feature type="domain" description="Guanylate kinase-like" evidence="14">
    <location>
        <begin position="5"/>
        <end position="183"/>
    </location>
</feature>
<keyword evidence="6 13" id="KW-0963">Cytoplasm</keyword>
<protein>
    <recommendedName>
        <fullName evidence="5 13">Guanylate kinase</fullName>
        <ecNumber evidence="4 13">2.7.4.8</ecNumber>
    </recommendedName>
    <alternativeName>
        <fullName evidence="11 13">GMP kinase</fullName>
    </alternativeName>
</protein>
<comment type="function">
    <text evidence="1 13">Essential for recycling GMP and indirectly, cGMP.</text>
</comment>
<dbReference type="InterPro" id="IPR020590">
    <property type="entry name" value="Guanylate_kinase_CS"/>
</dbReference>
<evidence type="ECO:0000256" key="8">
    <source>
        <dbReference type="ARBA" id="ARBA00022741"/>
    </source>
</evidence>
<evidence type="ECO:0000256" key="12">
    <source>
        <dbReference type="ARBA" id="ARBA00048594"/>
    </source>
</evidence>
<evidence type="ECO:0000256" key="5">
    <source>
        <dbReference type="ARBA" id="ARBA00016296"/>
    </source>
</evidence>
<evidence type="ECO:0000256" key="11">
    <source>
        <dbReference type="ARBA" id="ARBA00030128"/>
    </source>
</evidence>
<dbReference type="PROSITE" id="PS50052">
    <property type="entry name" value="GUANYLATE_KINASE_2"/>
    <property type="match status" value="1"/>
</dbReference>
<evidence type="ECO:0000256" key="1">
    <source>
        <dbReference type="ARBA" id="ARBA00003531"/>
    </source>
</evidence>
<dbReference type="FunFam" id="3.30.63.10:FF:000005">
    <property type="entry name" value="Guanylate kinase"/>
    <property type="match status" value="1"/>
</dbReference>
<comment type="similarity">
    <text evidence="3 13">Belongs to the guanylate kinase family.</text>
</comment>
<comment type="subcellular location">
    <subcellularLocation>
        <location evidence="2 13">Cytoplasm</location>
    </subcellularLocation>
</comment>
<dbReference type="GO" id="GO:0005524">
    <property type="term" value="F:ATP binding"/>
    <property type="evidence" value="ECO:0007669"/>
    <property type="project" value="UniProtKB-UniRule"/>
</dbReference>
<reference evidence="15 16" key="1">
    <citation type="journal article" date="2015" name="Microbiome">
        <title>Genomic resolution of linkages in carbon, nitrogen, and sulfur cycling among widespread estuary sediment bacteria.</title>
        <authorList>
            <person name="Baker B.J."/>
            <person name="Lazar C.S."/>
            <person name="Teske A.P."/>
            <person name="Dick G.J."/>
        </authorList>
    </citation>
    <scope>NUCLEOTIDE SEQUENCE [LARGE SCALE GENOMIC DNA]</scope>
    <source>
        <strain evidence="15">DG_24</strain>
    </source>
</reference>
<dbReference type="GO" id="GO:0004385">
    <property type="term" value="F:GMP kinase activity"/>
    <property type="evidence" value="ECO:0007669"/>
    <property type="project" value="UniProtKB-UniRule"/>
</dbReference>
<dbReference type="Gene3D" id="3.30.63.10">
    <property type="entry name" value="Guanylate Kinase phosphate binding domain"/>
    <property type="match status" value="1"/>
</dbReference>
<feature type="binding site" evidence="13">
    <location>
        <begin position="12"/>
        <end position="19"/>
    </location>
    <ligand>
        <name>ATP</name>
        <dbReference type="ChEBI" id="CHEBI:30616"/>
    </ligand>
</feature>
<sequence>MTRSAFPIVLSAPSGTGKTTICRRVAGSLDALRYSVSATTRPARAGERDGEAYRFLDVATFKRMVEQDRFIEWAMVYGQHYGTLREPVEQWLAEGKDVILDLDVQGARAMQAAYPDLVLVFVYPPSLAVLRERLASRGTDDPAEIGRRIALAREEMENAQFYSYLVVNETLSKTVDQVRSIVFAERARADRVSLIGWEET</sequence>
<evidence type="ECO:0000256" key="10">
    <source>
        <dbReference type="ARBA" id="ARBA00022840"/>
    </source>
</evidence>
<dbReference type="STRING" id="1703770.AMJ39_01780"/>
<comment type="caution">
    <text evidence="15">The sequence shown here is derived from an EMBL/GenBank/DDBJ whole genome shotgun (WGS) entry which is preliminary data.</text>
</comment>
<keyword evidence="8 13" id="KW-0547">Nucleotide-binding</keyword>
<dbReference type="GO" id="GO:0005829">
    <property type="term" value="C:cytosol"/>
    <property type="evidence" value="ECO:0007669"/>
    <property type="project" value="TreeGrafter"/>
</dbReference>
<dbReference type="Pfam" id="PF00625">
    <property type="entry name" value="Guanylate_kin"/>
    <property type="match status" value="1"/>
</dbReference>
<dbReference type="Proteomes" id="UP000052008">
    <property type="component" value="Unassembled WGS sequence"/>
</dbReference>
<dbReference type="PANTHER" id="PTHR23117">
    <property type="entry name" value="GUANYLATE KINASE-RELATED"/>
    <property type="match status" value="1"/>
</dbReference>
<keyword evidence="10 13" id="KW-0067">ATP-binding</keyword>
<dbReference type="InterPro" id="IPR027417">
    <property type="entry name" value="P-loop_NTPase"/>
</dbReference>
<dbReference type="InterPro" id="IPR008144">
    <property type="entry name" value="Guanylate_kin-like_dom"/>
</dbReference>
<evidence type="ECO:0000256" key="2">
    <source>
        <dbReference type="ARBA" id="ARBA00004496"/>
    </source>
</evidence>
<keyword evidence="9 13" id="KW-0418">Kinase</keyword>
<evidence type="ECO:0000256" key="9">
    <source>
        <dbReference type="ARBA" id="ARBA00022777"/>
    </source>
</evidence>
<dbReference type="EMBL" id="LIZS01000006">
    <property type="protein sequence ID" value="KPJ54155.1"/>
    <property type="molecule type" value="Genomic_DNA"/>
</dbReference>
<dbReference type="EC" id="2.7.4.8" evidence="4 13"/>
<accession>A0A0S7WVL9</accession>
<dbReference type="AlphaFoldDB" id="A0A0S7WVL9"/>
<dbReference type="PROSITE" id="PS00856">
    <property type="entry name" value="GUANYLATE_KINASE_1"/>
    <property type="match status" value="1"/>
</dbReference>
<evidence type="ECO:0000256" key="7">
    <source>
        <dbReference type="ARBA" id="ARBA00022679"/>
    </source>
</evidence>
<name>A0A0S7WVL9_UNCT6</name>
<evidence type="ECO:0000259" key="14">
    <source>
        <dbReference type="PROSITE" id="PS50052"/>
    </source>
</evidence>
<dbReference type="InterPro" id="IPR008145">
    <property type="entry name" value="GK/Ca_channel_bsu"/>
</dbReference>
<evidence type="ECO:0000256" key="6">
    <source>
        <dbReference type="ARBA" id="ARBA00022490"/>
    </source>
</evidence>